<dbReference type="EMBL" id="LR215048">
    <property type="protein sequence ID" value="VEU80148.1"/>
    <property type="molecule type" value="Genomic_DNA"/>
</dbReference>
<keyword evidence="1" id="KW-1133">Transmembrane helix</keyword>
<evidence type="ECO:0000313" key="2">
    <source>
        <dbReference type="EMBL" id="VEU80148.1"/>
    </source>
</evidence>
<proteinExistence type="predicted"/>
<feature type="transmembrane region" description="Helical" evidence="1">
    <location>
        <begin position="6"/>
        <end position="23"/>
    </location>
</feature>
<evidence type="ECO:0000313" key="3">
    <source>
        <dbReference type="Proteomes" id="UP000289841"/>
    </source>
</evidence>
<reference evidence="2 3" key="1">
    <citation type="submission" date="2019-01" db="EMBL/GenBank/DDBJ databases">
        <authorList>
            <consortium name="Pathogen Informatics"/>
        </authorList>
    </citation>
    <scope>NUCLEOTIDE SEQUENCE [LARGE SCALE GENOMIC DNA]</scope>
    <source>
        <strain evidence="2 3">NCTC10138</strain>
    </source>
</reference>
<organism evidence="2 3">
    <name type="scientific">Haploplasma axanthum</name>
    <name type="common">Acholeplasma axanthum</name>
    <dbReference type="NCBI Taxonomy" id="29552"/>
    <lineage>
        <taxon>Bacteria</taxon>
        <taxon>Bacillati</taxon>
        <taxon>Mycoplasmatota</taxon>
        <taxon>Mollicutes</taxon>
        <taxon>Acholeplasmatales</taxon>
        <taxon>Acholeplasmataceae</taxon>
        <taxon>Haploplasma</taxon>
    </lineage>
</organism>
<dbReference type="AlphaFoldDB" id="A0A449BCJ5"/>
<keyword evidence="3" id="KW-1185">Reference proteome</keyword>
<keyword evidence="1" id="KW-0472">Membrane</keyword>
<dbReference type="STRING" id="1278311.GCA_000428705_00869"/>
<evidence type="ECO:0000256" key="1">
    <source>
        <dbReference type="SAM" id="Phobius"/>
    </source>
</evidence>
<dbReference type="KEGG" id="aaxa:NCTC10138_00505"/>
<accession>A0A449BCJ5</accession>
<protein>
    <submittedName>
        <fullName evidence="2">Uncharacterized protein</fullName>
    </submittedName>
</protein>
<sequence>MKKIKNIFPLIFVITVFIVSIALKPKKKLSEKYKRDIEYSSESLYGLGDDILIKEIILYECEDDTYVYTIYKYIAYKTKEIEENYQVFSTRTGKYLSGGIVESLNKDFYRKFSEDRLKAKRTEKLSEDYIKYLNTEVKSKYLSWNQYNSLWILFLKWVIQNGY</sequence>
<dbReference type="Proteomes" id="UP000289841">
    <property type="component" value="Chromosome"/>
</dbReference>
<keyword evidence="1" id="KW-0812">Transmembrane</keyword>
<gene>
    <name evidence="2" type="ORF">NCTC10138_00505</name>
</gene>
<name>A0A449BCJ5_HAPAX</name>